<gene>
    <name evidence="1" type="ORF">T05_13440</name>
</gene>
<proteinExistence type="predicted"/>
<organism evidence="1 2">
    <name type="scientific">Trichinella murrelli</name>
    <dbReference type="NCBI Taxonomy" id="144512"/>
    <lineage>
        <taxon>Eukaryota</taxon>
        <taxon>Metazoa</taxon>
        <taxon>Ecdysozoa</taxon>
        <taxon>Nematoda</taxon>
        <taxon>Enoplea</taxon>
        <taxon>Dorylaimia</taxon>
        <taxon>Trichinellida</taxon>
        <taxon>Trichinellidae</taxon>
        <taxon>Trichinella</taxon>
    </lineage>
</organism>
<evidence type="ECO:0000313" key="2">
    <source>
        <dbReference type="Proteomes" id="UP000055048"/>
    </source>
</evidence>
<keyword evidence="2" id="KW-1185">Reference proteome</keyword>
<dbReference type="EMBL" id="JYDJ01000433">
    <property type="protein sequence ID" value="KRX35513.1"/>
    <property type="molecule type" value="Genomic_DNA"/>
</dbReference>
<comment type="caution">
    <text evidence="1">The sequence shown here is derived from an EMBL/GenBank/DDBJ whole genome shotgun (WGS) entry which is preliminary data.</text>
</comment>
<name>A0A0V0T905_9BILA</name>
<reference evidence="1 2" key="1">
    <citation type="submission" date="2015-01" db="EMBL/GenBank/DDBJ databases">
        <title>Evolution of Trichinella species and genotypes.</title>
        <authorList>
            <person name="Korhonen P.K."/>
            <person name="Edoardo P."/>
            <person name="Giuseppe L.R."/>
            <person name="Gasser R.B."/>
        </authorList>
    </citation>
    <scope>NUCLEOTIDE SEQUENCE [LARGE SCALE GENOMIC DNA]</scope>
    <source>
        <strain evidence="1">ISS417</strain>
    </source>
</reference>
<sequence length="59" mass="7139">MECNFSFFILHTLFYYNWQWKRPLVRIPLVVDVSECALLQSVHKSEYVNCQITDKKVEE</sequence>
<dbReference type="AlphaFoldDB" id="A0A0V0T905"/>
<accession>A0A0V0T905</accession>
<protein>
    <submittedName>
        <fullName evidence="1">Uncharacterized protein</fullName>
    </submittedName>
</protein>
<dbReference type="Proteomes" id="UP000055048">
    <property type="component" value="Unassembled WGS sequence"/>
</dbReference>
<evidence type="ECO:0000313" key="1">
    <source>
        <dbReference type="EMBL" id="KRX35513.1"/>
    </source>
</evidence>